<proteinExistence type="predicted"/>
<evidence type="ECO:0000256" key="1">
    <source>
        <dbReference type="SAM" id="MobiDB-lite"/>
    </source>
</evidence>
<keyword evidence="4" id="KW-1185">Reference proteome</keyword>
<protein>
    <submittedName>
        <fullName evidence="3">Uncharacterized protein</fullName>
    </submittedName>
</protein>
<evidence type="ECO:0000256" key="2">
    <source>
        <dbReference type="SAM" id="Phobius"/>
    </source>
</evidence>
<feature type="compositionally biased region" description="Low complexity" evidence="1">
    <location>
        <begin position="9"/>
        <end position="18"/>
    </location>
</feature>
<feature type="transmembrane region" description="Helical" evidence="2">
    <location>
        <begin position="111"/>
        <end position="130"/>
    </location>
</feature>
<dbReference type="Proteomes" id="UP000452235">
    <property type="component" value="Unassembled WGS sequence"/>
</dbReference>
<reference evidence="3 4" key="1">
    <citation type="submission" date="2020-01" db="EMBL/GenBank/DDBJ databases">
        <title>Aspergillus terreus IFO 6365 whole genome shotgun sequence.</title>
        <authorList>
            <person name="Kanamasa S."/>
            <person name="Takahashi H."/>
        </authorList>
    </citation>
    <scope>NUCLEOTIDE SEQUENCE [LARGE SCALE GENOMIC DNA]</scope>
    <source>
        <strain evidence="3 4">IFO 6365</strain>
    </source>
</reference>
<keyword evidence="2" id="KW-0812">Transmembrane</keyword>
<evidence type="ECO:0000313" key="4">
    <source>
        <dbReference type="Proteomes" id="UP000452235"/>
    </source>
</evidence>
<feature type="transmembrane region" description="Helical" evidence="2">
    <location>
        <begin position="327"/>
        <end position="347"/>
    </location>
</feature>
<feature type="transmembrane region" description="Helical" evidence="2">
    <location>
        <begin position="46"/>
        <end position="65"/>
    </location>
</feature>
<feature type="transmembrane region" description="Helical" evidence="2">
    <location>
        <begin position="178"/>
        <end position="202"/>
    </location>
</feature>
<sequence length="353" mass="37739">MAPRKKEAPSAGSASSAPRKSNLLQDYPEAVVLKLLVESRHPAERFAVVVFLSLALSSALFTLTSRATLGELGSVSKHLEEWWEVAGLVAWKAVEVGLAWFLGFDARDVTSFMFLTHLPTYALLASFYNIRPTSILLSYAITVFTTSIPFMLLRLPAAFHNSMNAPAVANRAILQDRLTTIYTTVAATAIFTTVLSLSYASFLPTRLVLHFQDIPDITAVHAGPEGLPILFLALLPAGCAARDFLFVSSAGAATAEKERTQKGAGQQDAPREGEYLACAVYRKTWGRLSTKTKVLAGRTLVLAAVLLLNTIVQVAGTVNGVDVEGAAVWGGVWAAGTVAVGTLFGWIEGVDGV</sequence>
<dbReference type="EMBL" id="BLJY01000004">
    <property type="protein sequence ID" value="GFF15460.1"/>
    <property type="molecule type" value="Genomic_DNA"/>
</dbReference>
<keyword evidence="2" id="KW-0472">Membrane</keyword>
<comment type="caution">
    <text evidence="3">The sequence shown here is derived from an EMBL/GenBank/DDBJ whole genome shotgun (WGS) entry which is preliminary data.</text>
</comment>
<feature type="region of interest" description="Disordered" evidence="1">
    <location>
        <begin position="1"/>
        <end position="20"/>
    </location>
</feature>
<feature type="transmembrane region" description="Helical" evidence="2">
    <location>
        <begin position="295"/>
        <end position="315"/>
    </location>
</feature>
<dbReference type="OrthoDB" id="5394254at2759"/>
<evidence type="ECO:0000313" key="3">
    <source>
        <dbReference type="EMBL" id="GFF15460.1"/>
    </source>
</evidence>
<dbReference type="AlphaFoldDB" id="A0A5M3YR26"/>
<keyword evidence="2" id="KW-1133">Transmembrane helix</keyword>
<accession>A0A5M3YR26</accession>
<gene>
    <name evidence="3" type="ORF">ATEIFO6365_0004057900</name>
</gene>
<organism evidence="3 4">
    <name type="scientific">Aspergillus terreus</name>
    <dbReference type="NCBI Taxonomy" id="33178"/>
    <lineage>
        <taxon>Eukaryota</taxon>
        <taxon>Fungi</taxon>
        <taxon>Dikarya</taxon>
        <taxon>Ascomycota</taxon>
        <taxon>Pezizomycotina</taxon>
        <taxon>Eurotiomycetes</taxon>
        <taxon>Eurotiomycetidae</taxon>
        <taxon>Eurotiales</taxon>
        <taxon>Aspergillaceae</taxon>
        <taxon>Aspergillus</taxon>
        <taxon>Aspergillus subgen. Circumdati</taxon>
    </lineage>
</organism>
<name>A0A5M3YR26_ASPTE</name>
<feature type="transmembrane region" description="Helical" evidence="2">
    <location>
        <begin position="136"/>
        <end position="157"/>
    </location>
</feature>